<feature type="region of interest" description="Disordered" evidence="1">
    <location>
        <begin position="193"/>
        <end position="240"/>
    </location>
</feature>
<evidence type="ECO:0008006" key="5">
    <source>
        <dbReference type="Google" id="ProtNLM"/>
    </source>
</evidence>
<keyword evidence="2" id="KW-0732">Signal</keyword>
<gene>
    <name evidence="3" type="ORF">E2B99_14270</name>
</gene>
<dbReference type="SUPFAM" id="SSF48452">
    <property type="entry name" value="TPR-like"/>
    <property type="match status" value="1"/>
</dbReference>
<dbReference type="Proteomes" id="UP000297834">
    <property type="component" value="Unassembled WGS sequence"/>
</dbReference>
<dbReference type="Gene3D" id="1.25.40.10">
    <property type="entry name" value="Tetratricopeptide repeat domain"/>
    <property type="match status" value="1"/>
</dbReference>
<feature type="signal peptide" evidence="2">
    <location>
        <begin position="1"/>
        <end position="24"/>
    </location>
</feature>
<protein>
    <recommendedName>
        <fullName evidence="5">Tetratricopeptide repeat protein</fullName>
    </recommendedName>
</protein>
<proteinExistence type="predicted"/>
<dbReference type="OrthoDB" id="6656286at2"/>
<sequence length="455" mass="49454">MKKFYILPLACAIAALTACSPAPVKQEIIIPATPQPAPQPLVLRKVEPEATAPHYRLNPRNYEQPLNPVVVQRIREALTPKIINPATGEVITRLPIRLPDDPVAQTQHVTANQATATEPAATGTSTDATALTNSAHTQQNPANSTESNNNSATPVVAVDANGLPVAEPQDTQAALLKIDPALKLDEQAVASLAASQNQPSVPNTQPATASEANPTGSTSTDSTPAVSTTASEPAIPSAIPVQTVADNTARILIPIHEQQITQPIGTPPPRDETLDVSEIDKDLTLIGGKARHYPTYFKDKFERWKSEKKIREITQRLDVLAVDPRASYELLLRAMKAHVLARNMDAGPDSAFKSAVYFQRLLKLKPADPETSFWYGFSLGEGGGFRESISHLDTAVKADYQEAYLALAHSYLQMEDKKNALTVLNNYKIKYPDESARTDQLIAEIEAGKRYSIWQ</sequence>
<evidence type="ECO:0000256" key="1">
    <source>
        <dbReference type="SAM" id="MobiDB-lite"/>
    </source>
</evidence>
<reference evidence="3 4" key="1">
    <citation type="submission" date="2019-03" db="EMBL/GenBank/DDBJ databases">
        <title>Alkanindiges illinoisensis: a potential pathogenic isolated from ascites of a gastric cancer patient with abdominal metastasis.</title>
        <authorList>
            <person name="Hu X."/>
            <person name="Yang B."/>
            <person name="Yan X."/>
            <person name="Lin L."/>
            <person name="Zhao H."/>
            <person name="Zhou F."/>
            <person name="Su B."/>
            <person name="Chen J."/>
            <person name="Rui Y."/>
            <person name="Wang Q."/>
            <person name="Zheng L."/>
        </authorList>
    </citation>
    <scope>NUCLEOTIDE SEQUENCE [LARGE SCALE GENOMIC DNA]</scope>
    <source>
        <strain evidence="3 4">NFYY 23406</strain>
    </source>
</reference>
<dbReference type="PROSITE" id="PS51257">
    <property type="entry name" value="PROKAR_LIPOPROTEIN"/>
    <property type="match status" value="1"/>
</dbReference>
<organism evidence="3 4">
    <name type="scientific">Alkanindiges illinoisensis</name>
    <dbReference type="NCBI Taxonomy" id="197183"/>
    <lineage>
        <taxon>Bacteria</taxon>
        <taxon>Pseudomonadati</taxon>
        <taxon>Pseudomonadota</taxon>
        <taxon>Gammaproteobacteria</taxon>
        <taxon>Moraxellales</taxon>
        <taxon>Moraxellaceae</taxon>
        <taxon>Alkanindiges</taxon>
    </lineage>
</organism>
<feature type="chain" id="PRO_5021254128" description="Tetratricopeptide repeat protein" evidence="2">
    <location>
        <begin position="25"/>
        <end position="455"/>
    </location>
</feature>
<name>A0A4Y7X9C2_9GAMM</name>
<dbReference type="RefSeq" id="WP_134245984.1">
    <property type="nucleotide sequence ID" value="NZ_SNTY01000088.1"/>
</dbReference>
<dbReference type="InterPro" id="IPR011990">
    <property type="entry name" value="TPR-like_helical_dom_sf"/>
</dbReference>
<evidence type="ECO:0000313" key="4">
    <source>
        <dbReference type="Proteomes" id="UP000297834"/>
    </source>
</evidence>
<feature type="compositionally biased region" description="Polar residues" evidence="1">
    <location>
        <begin position="193"/>
        <end position="231"/>
    </location>
</feature>
<dbReference type="EMBL" id="SNTY01000088">
    <property type="protein sequence ID" value="TEU23058.1"/>
    <property type="molecule type" value="Genomic_DNA"/>
</dbReference>
<comment type="caution">
    <text evidence="3">The sequence shown here is derived from an EMBL/GenBank/DDBJ whole genome shotgun (WGS) entry which is preliminary data.</text>
</comment>
<evidence type="ECO:0000256" key="2">
    <source>
        <dbReference type="SAM" id="SignalP"/>
    </source>
</evidence>
<evidence type="ECO:0000313" key="3">
    <source>
        <dbReference type="EMBL" id="TEU23058.1"/>
    </source>
</evidence>
<keyword evidence="4" id="KW-1185">Reference proteome</keyword>
<dbReference type="AlphaFoldDB" id="A0A4Y7X9C2"/>
<accession>A0A4Y7X9C2</accession>